<organism evidence="2 3">
    <name type="scientific">Oxytricha trifallax</name>
    <dbReference type="NCBI Taxonomy" id="1172189"/>
    <lineage>
        <taxon>Eukaryota</taxon>
        <taxon>Sar</taxon>
        <taxon>Alveolata</taxon>
        <taxon>Ciliophora</taxon>
        <taxon>Intramacronucleata</taxon>
        <taxon>Spirotrichea</taxon>
        <taxon>Stichotrichia</taxon>
        <taxon>Sporadotrichida</taxon>
        <taxon>Oxytrichidae</taxon>
        <taxon>Oxytrichinae</taxon>
        <taxon>Oxytricha</taxon>
    </lineage>
</organism>
<protein>
    <submittedName>
        <fullName evidence="2">Uncharacterized protein</fullName>
    </submittedName>
</protein>
<reference evidence="3" key="1">
    <citation type="journal article" date="2014" name="Cell">
        <title>The Architecture of a Scrambled Genome Reveals Massive Levels of Genomic Rearrangement during Development.</title>
        <authorList>
            <person name="Chen X."/>
            <person name="Bracht J.R."/>
            <person name="Goldman A.D."/>
            <person name="Dolzhenko E."/>
            <person name="Clay D.M."/>
            <person name="Swart E.C."/>
            <person name="Perlman D.H."/>
            <person name="Doak T.G."/>
            <person name="Stuart A."/>
            <person name="Amemiya C.T."/>
            <person name="Sebra R.P."/>
            <person name="Landweber L.F."/>
        </authorList>
    </citation>
    <scope>NUCLEOTIDE SEQUENCE [LARGE SCALE GENOMIC DNA]</scope>
    <source>
        <strain evidence="3">JRB310</strain>
    </source>
</reference>
<feature type="coiled-coil region" evidence="1">
    <location>
        <begin position="7"/>
        <end position="68"/>
    </location>
</feature>
<keyword evidence="3" id="KW-1185">Reference proteome</keyword>
<sequence>MPVLEKVNELNTEITNQQKQIHELNSRIEQLLKPQICMFQFDEMQKEYKELESQIGKLQELIGNKTIQTESEKLKEMFKTQNNQGLLKISQKIEQLLQQNIDETKENVEKILEMKSSFYSISSELTDKNVVSKVKIEQFIEEEIQNQNLDKKIELQQDLQKFMERFGVEPQSDQAEKETQQ</sequence>
<name>A0A073HZ71_9SPIT</name>
<evidence type="ECO:0000256" key="1">
    <source>
        <dbReference type="SAM" id="Coils"/>
    </source>
</evidence>
<gene>
    <name evidence="2" type="ORF">OXYTRIMIC_553</name>
</gene>
<dbReference type="EMBL" id="ARYC01005215">
    <property type="protein sequence ID" value="KEJ82744.1"/>
    <property type="molecule type" value="Genomic_DNA"/>
</dbReference>
<keyword evidence="1" id="KW-0175">Coiled coil</keyword>
<proteinExistence type="predicted"/>
<evidence type="ECO:0000313" key="2">
    <source>
        <dbReference type="EMBL" id="KEJ82744.1"/>
    </source>
</evidence>
<evidence type="ECO:0000313" key="3">
    <source>
        <dbReference type="Proteomes" id="UP000053232"/>
    </source>
</evidence>
<dbReference type="Proteomes" id="UP000053232">
    <property type="component" value="Unassembled WGS sequence"/>
</dbReference>
<comment type="caution">
    <text evidence="2">The sequence shown here is derived from an EMBL/GenBank/DDBJ whole genome shotgun (WGS) entry which is preliminary data.</text>
</comment>
<dbReference type="AlphaFoldDB" id="A0A073HZ71"/>
<accession>A0A073HZ71</accession>